<dbReference type="NCBIfam" id="NF004231">
    <property type="entry name" value="PRK05679.1"/>
    <property type="match status" value="1"/>
</dbReference>
<keyword evidence="2" id="KW-0285">Flavoprotein</keyword>
<organism evidence="7">
    <name type="scientific">freshwater metagenome</name>
    <dbReference type="NCBI Taxonomy" id="449393"/>
    <lineage>
        <taxon>unclassified sequences</taxon>
        <taxon>metagenomes</taxon>
        <taxon>ecological metagenomes</taxon>
    </lineage>
</organism>
<dbReference type="GO" id="GO:0010181">
    <property type="term" value="F:FMN binding"/>
    <property type="evidence" value="ECO:0007669"/>
    <property type="project" value="InterPro"/>
</dbReference>
<sequence>MTKADLSKLRRAYADVPLLESQMASNPLEQFARWFDDVLALPDAILEPNAMVLGTVSTEGQPSARTVLLKGFDDRGFVLHTNYTSRKGQEALATGKASLVFPWHHIERQVTVVGAVEKVSDDESVEYFAQRPRGSQIAAWASHQSQVVERNELERRWAELEERFAGIDVPRPDFWGGLRVVPVSVEFWHGRNDRLHDRLRYRWSDGSWVLERLSP</sequence>
<comment type="cofactor">
    <cofactor evidence="1">
        <name>FMN</name>
        <dbReference type="ChEBI" id="CHEBI:58210"/>
    </cofactor>
</comment>
<evidence type="ECO:0000256" key="3">
    <source>
        <dbReference type="ARBA" id="ARBA00022643"/>
    </source>
</evidence>
<dbReference type="Pfam" id="PF01243">
    <property type="entry name" value="PNPOx_N"/>
    <property type="match status" value="1"/>
</dbReference>
<dbReference type="PROSITE" id="PS01064">
    <property type="entry name" value="PYRIDOX_OXIDASE"/>
    <property type="match status" value="1"/>
</dbReference>
<dbReference type="Gene3D" id="2.30.110.10">
    <property type="entry name" value="Electron Transport, Fmn-binding Protein, Chain A"/>
    <property type="match status" value="1"/>
</dbReference>
<protein>
    <submittedName>
        <fullName evidence="7">Unannotated protein</fullName>
    </submittedName>
</protein>
<accession>A0A6J6C2C9</accession>
<dbReference type="InterPro" id="IPR019740">
    <property type="entry name" value="Pyridox_Oxase_CS"/>
</dbReference>
<keyword evidence="4" id="KW-0560">Oxidoreductase</keyword>
<dbReference type="InterPro" id="IPR012349">
    <property type="entry name" value="Split_barrel_FMN-bd"/>
</dbReference>
<proteinExistence type="inferred from homology"/>
<dbReference type="InterPro" id="IPR019576">
    <property type="entry name" value="Pyridoxamine_oxidase_dimer_C"/>
</dbReference>
<dbReference type="GO" id="GO:0008615">
    <property type="term" value="P:pyridoxine biosynthetic process"/>
    <property type="evidence" value="ECO:0007669"/>
    <property type="project" value="InterPro"/>
</dbReference>
<dbReference type="HAMAP" id="MF_01629">
    <property type="entry name" value="PdxH"/>
    <property type="match status" value="1"/>
</dbReference>
<dbReference type="InterPro" id="IPR011576">
    <property type="entry name" value="Pyridox_Oxase_N"/>
</dbReference>
<dbReference type="EMBL" id="CAEZSO010000107">
    <property type="protein sequence ID" value="CAB4544448.1"/>
    <property type="molecule type" value="Genomic_DNA"/>
</dbReference>
<dbReference type="SUPFAM" id="SSF50475">
    <property type="entry name" value="FMN-binding split barrel"/>
    <property type="match status" value="1"/>
</dbReference>
<dbReference type="AlphaFoldDB" id="A0A6J6C2C9"/>
<keyword evidence="3" id="KW-0288">FMN</keyword>
<name>A0A6J6C2C9_9ZZZZ</name>
<gene>
    <name evidence="7" type="ORF">UFOPK1446_00606</name>
</gene>
<dbReference type="PANTHER" id="PTHR10851">
    <property type="entry name" value="PYRIDOXINE-5-PHOSPHATE OXIDASE"/>
    <property type="match status" value="1"/>
</dbReference>
<evidence type="ECO:0000256" key="1">
    <source>
        <dbReference type="ARBA" id="ARBA00001917"/>
    </source>
</evidence>
<dbReference type="GO" id="GO:0004733">
    <property type="term" value="F:pyridoxamine phosphate oxidase activity"/>
    <property type="evidence" value="ECO:0007669"/>
    <property type="project" value="InterPro"/>
</dbReference>
<feature type="domain" description="Pyridoxine 5'-phosphate oxidase dimerisation C-terminal" evidence="6">
    <location>
        <begin position="175"/>
        <end position="215"/>
    </location>
</feature>
<evidence type="ECO:0000259" key="6">
    <source>
        <dbReference type="Pfam" id="PF10590"/>
    </source>
</evidence>
<dbReference type="PIRSF" id="PIRSF000190">
    <property type="entry name" value="Pyd_amn-ph_oxd"/>
    <property type="match status" value="1"/>
</dbReference>
<dbReference type="InterPro" id="IPR000659">
    <property type="entry name" value="Pyridox_Oxase"/>
</dbReference>
<dbReference type="PANTHER" id="PTHR10851:SF0">
    <property type="entry name" value="PYRIDOXINE-5'-PHOSPHATE OXIDASE"/>
    <property type="match status" value="1"/>
</dbReference>
<dbReference type="Pfam" id="PF10590">
    <property type="entry name" value="PNP_phzG_C"/>
    <property type="match status" value="1"/>
</dbReference>
<evidence type="ECO:0000256" key="2">
    <source>
        <dbReference type="ARBA" id="ARBA00022630"/>
    </source>
</evidence>
<evidence type="ECO:0000259" key="5">
    <source>
        <dbReference type="Pfam" id="PF01243"/>
    </source>
</evidence>
<dbReference type="NCBIfam" id="TIGR00558">
    <property type="entry name" value="pdxH"/>
    <property type="match status" value="1"/>
</dbReference>
<evidence type="ECO:0000313" key="7">
    <source>
        <dbReference type="EMBL" id="CAB4544448.1"/>
    </source>
</evidence>
<reference evidence="7" key="1">
    <citation type="submission" date="2020-05" db="EMBL/GenBank/DDBJ databases">
        <authorList>
            <person name="Chiriac C."/>
            <person name="Salcher M."/>
            <person name="Ghai R."/>
            <person name="Kavagutti S V."/>
        </authorList>
    </citation>
    <scope>NUCLEOTIDE SEQUENCE</scope>
</reference>
<feature type="domain" description="Pyridoxamine 5'-phosphate oxidase N-terminal" evidence="5">
    <location>
        <begin position="44"/>
        <end position="149"/>
    </location>
</feature>
<evidence type="ECO:0000256" key="4">
    <source>
        <dbReference type="ARBA" id="ARBA00023002"/>
    </source>
</evidence>